<evidence type="ECO:0000313" key="2">
    <source>
        <dbReference type="Proteomes" id="UP001189122"/>
    </source>
</evidence>
<organism evidence="1">
    <name type="scientific">Spirodela intermedia</name>
    <name type="common">Intermediate duckweed</name>
    <dbReference type="NCBI Taxonomy" id="51605"/>
    <lineage>
        <taxon>Eukaryota</taxon>
        <taxon>Viridiplantae</taxon>
        <taxon>Streptophyta</taxon>
        <taxon>Embryophyta</taxon>
        <taxon>Tracheophyta</taxon>
        <taxon>Spermatophyta</taxon>
        <taxon>Magnoliopsida</taxon>
        <taxon>Liliopsida</taxon>
        <taxon>Araceae</taxon>
        <taxon>Lemnoideae</taxon>
        <taxon>Spirodela</taxon>
    </lineage>
</organism>
<proteinExistence type="predicted"/>
<dbReference type="Proteomes" id="UP001189122">
    <property type="component" value="Unassembled WGS sequence"/>
</dbReference>
<reference evidence="1 2" key="1">
    <citation type="submission" date="2019-12" db="EMBL/GenBank/DDBJ databases">
        <authorList>
            <person name="Scholz U."/>
            <person name="Mascher M."/>
            <person name="Fiebig A."/>
        </authorList>
    </citation>
    <scope>NUCLEOTIDE SEQUENCE</scope>
</reference>
<dbReference type="EMBL" id="CACRZD030000006">
    <property type="protein sequence ID" value="CAA6661094.1"/>
    <property type="molecule type" value="Genomic_DNA"/>
</dbReference>
<dbReference type="AlphaFoldDB" id="A0A7I8IT90"/>
<protein>
    <submittedName>
        <fullName evidence="1">Uncharacterized protein</fullName>
    </submittedName>
</protein>
<evidence type="ECO:0000313" key="1">
    <source>
        <dbReference type="EMBL" id="CAA2621389.1"/>
    </source>
</evidence>
<sequence length="61" mass="7555">MAYIRGENGHQREPVLLVVDLHHRQARWRRRGRCWRRWSSRIRRRRRGRAARSCQPPPLFP</sequence>
<name>A0A7I8IT90_SPIIN</name>
<accession>A0A7I8IT90</accession>
<keyword evidence="2" id="KW-1185">Reference proteome</keyword>
<dbReference type="EMBL" id="LR743593">
    <property type="protein sequence ID" value="CAA2621389.1"/>
    <property type="molecule type" value="Genomic_DNA"/>
</dbReference>
<gene>
    <name evidence="1" type="ORF">SI7747_06007492</name>
</gene>